<keyword evidence="4" id="KW-0813">Transport</keyword>
<dbReference type="InterPro" id="IPR050619">
    <property type="entry name" value="Flavodoxin"/>
</dbReference>
<keyword evidence="7" id="KW-0249">Electron transport</keyword>
<keyword evidence="5" id="KW-0285">Flavoprotein</keyword>
<evidence type="ECO:0000256" key="1">
    <source>
        <dbReference type="ARBA" id="ARBA00001917"/>
    </source>
</evidence>
<comment type="similarity">
    <text evidence="3">Belongs to the flavodoxin family.</text>
</comment>
<evidence type="ECO:0000256" key="7">
    <source>
        <dbReference type="ARBA" id="ARBA00022982"/>
    </source>
</evidence>
<sequence>MKVAIVYTSVTGNTEGLANRIAQQFERCQCEVEEYRVEEFLLEWVKDFDILVIGTYTWGNGEVPEKMKPLLRDLQRLELPHLVTGVFGTGDRFFPHFCGAVDHFKNVLMNRTKLAVTLKVELFPQKQDETKCLKFVEKCMMKMKIPL</sequence>
<protein>
    <submittedName>
        <fullName evidence="9">Flavodoxin</fullName>
    </submittedName>
</protein>
<dbReference type="RefSeq" id="WP_153729459.1">
    <property type="nucleotide sequence ID" value="NZ_WJNH01000010.1"/>
</dbReference>
<evidence type="ECO:0000313" key="10">
    <source>
        <dbReference type="Proteomes" id="UP000480185"/>
    </source>
</evidence>
<dbReference type="AlphaFoldDB" id="A0A6G1X9J1"/>
<organism evidence="9 10">
    <name type="scientific">Salinibacillus xinjiangensis</name>
    <dbReference type="NCBI Taxonomy" id="1229268"/>
    <lineage>
        <taxon>Bacteria</taxon>
        <taxon>Bacillati</taxon>
        <taxon>Bacillota</taxon>
        <taxon>Bacilli</taxon>
        <taxon>Bacillales</taxon>
        <taxon>Bacillaceae</taxon>
        <taxon>Salinibacillus</taxon>
    </lineage>
</organism>
<dbReference type="Gene3D" id="3.40.50.360">
    <property type="match status" value="1"/>
</dbReference>
<dbReference type="Proteomes" id="UP000480185">
    <property type="component" value="Unassembled WGS sequence"/>
</dbReference>
<keyword evidence="10" id="KW-1185">Reference proteome</keyword>
<comment type="function">
    <text evidence="2">Low-potential electron donor to a number of redox enzymes.</text>
</comment>
<dbReference type="InterPro" id="IPR001094">
    <property type="entry name" value="Flavdoxin-like"/>
</dbReference>
<evidence type="ECO:0000256" key="2">
    <source>
        <dbReference type="ARBA" id="ARBA00003297"/>
    </source>
</evidence>
<feature type="domain" description="Flavodoxin-like" evidence="8">
    <location>
        <begin position="3"/>
        <end position="140"/>
    </location>
</feature>
<evidence type="ECO:0000256" key="6">
    <source>
        <dbReference type="ARBA" id="ARBA00022643"/>
    </source>
</evidence>
<dbReference type="InterPro" id="IPR029039">
    <property type="entry name" value="Flavoprotein-like_sf"/>
</dbReference>
<evidence type="ECO:0000256" key="4">
    <source>
        <dbReference type="ARBA" id="ARBA00022448"/>
    </source>
</evidence>
<dbReference type="EMBL" id="WJNH01000010">
    <property type="protein sequence ID" value="MRG87566.1"/>
    <property type="molecule type" value="Genomic_DNA"/>
</dbReference>
<proteinExistence type="inferred from homology"/>
<accession>A0A6G1X9J1</accession>
<evidence type="ECO:0000256" key="3">
    <source>
        <dbReference type="ARBA" id="ARBA00005267"/>
    </source>
</evidence>
<reference evidence="9 10" key="1">
    <citation type="submission" date="2019-11" db="EMBL/GenBank/DDBJ databases">
        <authorList>
            <person name="Li J."/>
        </authorList>
    </citation>
    <scope>NUCLEOTIDE SEQUENCE [LARGE SCALE GENOMIC DNA]</scope>
    <source>
        <strain evidence="9 10">J4</strain>
    </source>
</reference>
<evidence type="ECO:0000256" key="5">
    <source>
        <dbReference type="ARBA" id="ARBA00022630"/>
    </source>
</evidence>
<dbReference type="GO" id="GO:0010181">
    <property type="term" value="F:FMN binding"/>
    <property type="evidence" value="ECO:0007669"/>
    <property type="project" value="InterPro"/>
</dbReference>
<dbReference type="PRINTS" id="PR00369">
    <property type="entry name" value="FLAVODOXIN"/>
</dbReference>
<keyword evidence="6" id="KW-0288">FMN</keyword>
<dbReference type="InterPro" id="IPR008254">
    <property type="entry name" value="Flavodoxin/NO_synth"/>
</dbReference>
<evidence type="ECO:0000313" key="9">
    <source>
        <dbReference type="EMBL" id="MRG87566.1"/>
    </source>
</evidence>
<name>A0A6G1X9J1_9BACI</name>
<dbReference type="PANTHER" id="PTHR42809:SF1">
    <property type="entry name" value="FLAVODOXIN 1"/>
    <property type="match status" value="1"/>
</dbReference>
<comment type="caution">
    <text evidence="9">The sequence shown here is derived from an EMBL/GenBank/DDBJ whole genome shotgun (WGS) entry which is preliminary data.</text>
</comment>
<evidence type="ECO:0000259" key="8">
    <source>
        <dbReference type="PROSITE" id="PS50902"/>
    </source>
</evidence>
<dbReference type="PROSITE" id="PS50902">
    <property type="entry name" value="FLAVODOXIN_LIKE"/>
    <property type="match status" value="1"/>
</dbReference>
<gene>
    <name evidence="9" type="ORF">GH754_14855</name>
</gene>
<dbReference type="SUPFAM" id="SSF52218">
    <property type="entry name" value="Flavoproteins"/>
    <property type="match status" value="1"/>
</dbReference>
<comment type="cofactor">
    <cofactor evidence="1">
        <name>FMN</name>
        <dbReference type="ChEBI" id="CHEBI:58210"/>
    </cofactor>
</comment>
<dbReference type="Pfam" id="PF00258">
    <property type="entry name" value="Flavodoxin_1"/>
    <property type="match status" value="1"/>
</dbReference>
<dbReference type="PANTHER" id="PTHR42809">
    <property type="entry name" value="FLAVODOXIN 2"/>
    <property type="match status" value="1"/>
</dbReference>
<dbReference type="OrthoDB" id="9790745at2"/>
<dbReference type="GO" id="GO:0016651">
    <property type="term" value="F:oxidoreductase activity, acting on NAD(P)H"/>
    <property type="evidence" value="ECO:0007669"/>
    <property type="project" value="UniProtKB-ARBA"/>
</dbReference>